<name>A0ACB8XZ30_9ASTR</name>
<protein>
    <submittedName>
        <fullName evidence="1">Uncharacterized protein</fullName>
    </submittedName>
</protein>
<accession>A0ACB8XZ30</accession>
<keyword evidence="2" id="KW-1185">Reference proteome</keyword>
<gene>
    <name evidence="1" type="ORF">L1987_86316</name>
</gene>
<dbReference type="EMBL" id="CM042046">
    <property type="protein sequence ID" value="KAI3676703.1"/>
    <property type="molecule type" value="Genomic_DNA"/>
</dbReference>
<organism evidence="1 2">
    <name type="scientific">Smallanthus sonchifolius</name>
    <dbReference type="NCBI Taxonomy" id="185202"/>
    <lineage>
        <taxon>Eukaryota</taxon>
        <taxon>Viridiplantae</taxon>
        <taxon>Streptophyta</taxon>
        <taxon>Embryophyta</taxon>
        <taxon>Tracheophyta</taxon>
        <taxon>Spermatophyta</taxon>
        <taxon>Magnoliopsida</taxon>
        <taxon>eudicotyledons</taxon>
        <taxon>Gunneridae</taxon>
        <taxon>Pentapetalae</taxon>
        <taxon>asterids</taxon>
        <taxon>campanulids</taxon>
        <taxon>Asterales</taxon>
        <taxon>Asteraceae</taxon>
        <taxon>Asteroideae</taxon>
        <taxon>Heliantheae alliance</taxon>
        <taxon>Millerieae</taxon>
        <taxon>Smallanthus</taxon>
    </lineage>
</organism>
<dbReference type="Proteomes" id="UP001056120">
    <property type="component" value="Linkage Group LG29"/>
</dbReference>
<reference evidence="1 2" key="2">
    <citation type="journal article" date="2022" name="Mol. Ecol. Resour.">
        <title>The genomes of chicory, endive, great burdock and yacon provide insights into Asteraceae paleo-polyploidization history and plant inulin production.</title>
        <authorList>
            <person name="Fan W."/>
            <person name="Wang S."/>
            <person name="Wang H."/>
            <person name="Wang A."/>
            <person name="Jiang F."/>
            <person name="Liu H."/>
            <person name="Zhao H."/>
            <person name="Xu D."/>
            <person name="Zhang Y."/>
        </authorList>
    </citation>
    <scope>NUCLEOTIDE SEQUENCE [LARGE SCALE GENOMIC DNA]</scope>
    <source>
        <strain evidence="2">cv. Yunnan</strain>
        <tissue evidence="1">Leaves</tissue>
    </source>
</reference>
<reference evidence="2" key="1">
    <citation type="journal article" date="2022" name="Mol. Ecol. Resour.">
        <title>The genomes of chicory, endive, great burdock and yacon provide insights into Asteraceae palaeo-polyploidization history and plant inulin production.</title>
        <authorList>
            <person name="Fan W."/>
            <person name="Wang S."/>
            <person name="Wang H."/>
            <person name="Wang A."/>
            <person name="Jiang F."/>
            <person name="Liu H."/>
            <person name="Zhao H."/>
            <person name="Xu D."/>
            <person name="Zhang Y."/>
        </authorList>
    </citation>
    <scope>NUCLEOTIDE SEQUENCE [LARGE SCALE GENOMIC DNA]</scope>
    <source>
        <strain evidence="2">cv. Yunnan</strain>
    </source>
</reference>
<comment type="caution">
    <text evidence="1">The sequence shown here is derived from an EMBL/GenBank/DDBJ whole genome shotgun (WGS) entry which is preliminary data.</text>
</comment>
<proteinExistence type="predicted"/>
<evidence type="ECO:0000313" key="1">
    <source>
        <dbReference type="EMBL" id="KAI3676703.1"/>
    </source>
</evidence>
<sequence>MLRCSTLRLLHPQLPYSLKLNSPATCDRPTAAYLLCSDCSACSTATLLCFVLRFLRREFVICERVIFLIYPQPNRSVFTTPAAIPNPNRSFLPLSFAASAAPTAAASAAPTTAAAARLLRIR</sequence>
<evidence type="ECO:0000313" key="2">
    <source>
        <dbReference type="Proteomes" id="UP001056120"/>
    </source>
</evidence>